<dbReference type="GeneID" id="105429436"/>
<dbReference type="AlphaFoldDB" id="A0A8N1S9H1"/>
<gene>
    <name evidence="2" type="primary">LOC105429436</name>
</gene>
<name>A0A8N1S9H1_9HYME</name>
<protein>
    <submittedName>
        <fullName evidence="2">Uncharacterized protein LOC105429436</fullName>
    </submittedName>
</protein>
<reference evidence="2" key="1">
    <citation type="submission" date="2025-08" db="UniProtKB">
        <authorList>
            <consortium name="RefSeq"/>
        </authorList>
    </citation>
    <scope>IDENTIFICATION</scope>
</reference>
<dbReference type="Proteomes" id="UP000504615">
    <property type="component" value="Unplaced"/>
</dbReference>
<dbReference type="OrthoDB" id="7611763at2759"/>
<keyword evidence="1" id="KW-1185">Reference proteome</keyword>
<organism evidence="1 2">
    <name type="scientific">Pogonomyrmex barbatus</name>
    <name type="common">red harvester ant</name>
    <dbReference type="NCBI Taxonomy" id="144034"/>
    <lineage>
        <taxon>Eukaryota</taxon>
        <taxon>Metazoa</taxon>
        <taxon>Ecdysozoa</taxon>
        <taxon>Arthropoda</taxon>
        <taxon>Hexapoda</taxon>
        <taxon>Insecta</taxon>
        <taxon>Pterygota</taxon>
        <taxon>Neoptera</taxon>
        <taxon>Endopterygota</taxon>
        <taxon>Hymenoptera</taxon>
        <taxon>Apocrita</taxon>
        <taxon>Aculeata</taxon>
        <taxon>Formicoidea</taxon>
        <taxon>Formicidae</taxon>
        <taxon>Myrmicinae</taxon>
        <taxon>Pogonomyrmex</taxon>
    </lineage>
</organism>
<evidence type="ECO:0000313" key="1">
    <source>
        <dbReference type="Proteomes" id="UP000504615"/>
    </source>
</evidence>
<sequence length="91" mass="10552">MTFLVFHKLRILVNYDQWPSDQQEIKPQIPQEVPSLKIAQLQLNTQTPFVPYKNSVLEEIPRGILHLNIKSDFLIVSTIEKGIIEPLQDQS</sequence>
<accession>A0A8N1S9H1</accession>
<dbReference type="RefSeq" id="XP_025074643.1">
    <property type="nucleotide sequence ID" value="XM_025218858.1"/>
</dbReference>
<proteinExistence type="predicted"/>
<evidence type="ECO:0000313" key="2">
    <source>
        <dbReference type="RefSeq" id="XP_025074643.1"/>
    </source>
</evidence>